<dbReference type="OrthoDB" id="3969368at2759"/>
<name>A0A6A6G373_9PEZI</name>
<accession>A0A6A6G373</accession>
<evidence type="ECO:0000313" key="2">
    <source>
        <dbReference type="Proteomes" id="UP000799538"/>
    </source>
</evidence>
<keyword evidence="2" id="KW-1185">Reference proteome</keyword>
<protein>
    <submittedName>
        <fullName evidence="1">Uncharacterized protein</fullName>
    </submittedName>
</protein>
<reference evidence="2" key="1">
    <citation type="journal article" date="2020" name="Stud. Mycol.">
        <title>101 Dothideomycetes genomes: A test case for predicting lifestyles and emergence of pathogens.</title>
        <authorList>
            <person name="Haridas S."/>
            <person name="Albert R."/>
            <person name="Binder M."/>
            <person name="Bloem J."/>
            <person name="LaButti K."/>
            <person name="Salamov A."/>
            <person name="Andreopoulos B."/>
            <person name="Baker S."/>
            <person name="Barry K."/>
            <person name="Bills G."/>
            <person name="Bluhm B."/>
            <person name="Cannon C."/>
            <person name="Castanera R."/>
            <person name="Culley D."/>
            <person name="Daum C."/>
            <person name="Ezra D."/>
            <person name="Gonzalez J."/>
            <person name="Henrissat B."/>
            <person name="Kuo A."/>
            <person name="Liang C."/>
            <person name="Lipzen A."/>
            <person name="Lutzoni F."/>
            <person name="Magnuson J."/>
            <person name="Mondo S."/>
            <person name="Nolan M."/>
            <person name="Ohm R."/>
            <person name="Pangilinan J."/>
            <person name="Park H.-J."/>
            <person name="Ramirez L."/>
            <person name="Alfaro M."/>
            <person name="Sun H."/>
            <person name="Tritt A."/>
            <person name="Yoshinaga Y."/>
            <person name="Zwiers L.-H."/>
            <person name="Turgeon B."/>
            <person name="Goodwin S."/>
            <person name="Spatafora J."/>
            <person name="Crous P."/>
            <person name="Grigoriev I."/>
        </authorList>
    </citation>
    <scope>NUCLEOTIDE SEQUENCE [LARGE SCALE GENOMIC DNA]</scope>
    <source>
        <strain evidence="2">CECT 20119</strain>
    </source>
</reference>
<organism evidence="1 2">
    <name type="scientific">Elsinoe ampelina</name>
    <dbReference type="NCBI Taxonomy" id="302913"/>
    <lineage>
        <taxon>Eukaryota</taxon>
        <taxon>Fungi</taxon>
        <taxon>Dikarya</taxon>
        <taxon>Ascomycota</taxon>
        <taxon>Pezizomycotina</taxon>
        <taxon>Dothideomycetes</taxon>
        <taxon>Dothideomycetidae</taxon>
        <taxon>Myriangiales</taxon>
        <taxon>Elsinoaceae</taxon>
        <taxon>Elsinoe</taxon>
    </lineage>
</organism>
<sequence length="404" mass="47631">MPCRQGPSFLALPLHRLFIQVEHQIRSMSTSKHLEAGQTLGFTLLFFTGQSKKMNGDPCFLLLSKFKAALQNLSTTPVLAEESLAVDESCWRNDVATKDSSFFGLWRNALATTVLFTEYQRWTDLVWAFRRPVEQWVPEGVVTRPLLQHFLSMHGLVDARELYGQLRMLEIYTKYTIWNHQYDMKLFMCLLVLCRPVRITIEHMESLLKLLVEDTPWIDRLRQSDKATKWFEVSFENYRGRMLRSFTIVPPHLERRELQNLEAKDRLRFFHDYLPEALRPWLYLLSAFPNSGAPALVFELAHTAQYNWWADNRCREGTKENLPRTSVLRHGEDPKSCIQDLEPVVDSSFDGSVRWYWMRQSDRQLVWTISKQSHEDWILIARALILRIFPKISSWYSRCENHGR</sequence>
<dbReference type="AlphaFoldDB" id="A0A6A6G373"/>
<gene>
    <name evidence="1" type="ORF">BDZ85DRAFT_33014</name>
</gene>
<proteinExistence type="predicted"/>
<dbReference type="Proteomes" id="UP000799538">
    <property type="component" value="Unassembled WGS sequence"/>
</dbReference>
<dbReference type="EMBL" id="ML992513">
    <property type="protein sequence ID" value="KAF2220196.1"/>
    <property type="molecule type" value="Genomic_DNA"/>
</dbReference>
<evidence type="ECO:0000313" key="1">
    <source>
        <dbReference type="EMBL" id="KAF2220196.1"/>
    </source>
</evidence>